<dbReference type="Pfam" id="PF03364">
    <property type="entry name" value="Polyketide_cyc"/>
    <property type="match status" value="1"/>
</dbReference>
<evidence type="ECO:0000313" key="5">
    <source>
        <dbReference type="EMBL" id="CAF9906238.1"/>
    </source>
</evidence>
<dbReference type="EMBL" id="CAJPDS010000004">
    <property type="protein sequence ID" value="CAF9906238.1"/>
    <property type="molecule type" value="Genomic_DNA"/>
</dbReference>
<evidence type="ECO:0000259" key="4">
    <source>
        <dbReference type="Pfam" id="PF03364"/>
    </source>
</evidence>
<keyword evidence="6" id="KW-1185">Reference proteome</keyword>
<protein>
    <recommendedName>
        <fullName evidence="4">Coenzyme Q-binding protein COQ10 START domain-containing protein</fullName>
    </recommendedName>
</protein>
<evidence type="ECO:0000313" key="6">
    <source>
        <dbReference type="Proteomes" id="UP000664521"/>
    </source>
</evidence>
<evidence type="ECO:0000256" key="2">
    <source>
        <dbReference type="ARBA" id="ARBA00011814"/>
    </source>
</evidence>
<sequence length="276" mass="30635">MKNSASQLLHLRPVSPLRCQLANSPPIFSQSHRTISPTQQQLNHSRPFVQNVLTPLQTLTASRILPYHASDLYALIADISSYSSFVPYCTSSTVTSQSNPDSTYSKQWPRAADLRVGWESFNEVFRSRVYCQPDKILEAVAGDAESSIPREQLPHYYENEIPSLDSSLSSSEDATSKIFSSLLTRWTLREFPFKSPPSDGKRIHDAGHEEASAPRTEVDLVIEVRFANPMYAALTQAAAPKVAGMMIGAFEKRVREVLGTGHAEGREGVERAVKRG</sequence>
<dbReference type="SUPFAM" id="SSF55961">
    <property type="entry name" value="Bet v1-like"/>
    <property type="match status" value="1"/>
</dbReference>
<comment type="function">
    <text evidence="3">Required for the function of coenzyme Q in the respiratory chain. May serve as a chaperone or may be involved in the transport of Q6 from its site of synthesis to the catalytic sites of the respiratory complexes.</text>
</comment>
<comment type="similarity">
    <text evidence="1">Belongs to the COQ10 family.</text>
</comment>
<name>A0A8H3EKM3_9LECA</name>
<dbReference type="InterPro" id="IPR023393">
    <property type="entry name" value="START-like_dom_sf"/>
</dbReference>
<dbReference type="InterPro" id="IPR044996">
    <property type="entry name" value="COQ10-like"/>
</dbReference>
<dbReference type="GO" id="GO:0048039">
    <property type="term" value="F:ubiquinone binding"/>
    <property type="evidence" value="ECO:0007669"/>
    <property type="project" value="InterPro"/>
</dbReference>
<dbReference type="PANTHER" id="PTHR12901:SF10">
    <property type="entry name" value="COENZYME Q-BINDING PROTEIN COQ10, MITOCHONDRIAL"/>
    <property type="match status" value="1"/>
</dbReference>
<reference evidence="5" key="1">
    <citation type="submission" date="2021-03" db="EMBL/GenBank/DDBJ databases">
        <authorList>
            <person name="Tagirdzhanova G."/>
        </authorList>
    </citation>
    <scope>NUCLEOTIDE SEQUENCE</scope>
</reference>
<proteinExistence type="inferred from homology"/>
<dbReference type="OrthoDB" id="292693at2759"/>
<accession>A0A8H3EKM3</accession>
<dbReference type="PANTHER" id="PTHR12901">
    <property type="entry name" value="SPERM PROTEIN HOMOLOG"/>
    <property type="match status" value="1"/>
</dbReference>
<gene>
    <name evidence="5" type="ORF">HETSPECPRED_006116</name>
</gene>
<feature type="domain" description="Coenzyme Q-binding protein COQ10 START" evidence="4">
    <location>
        <begin position="66"/>
        <end position="251"/>
    </location>
</feature>
<comment type="subunit">
    <text evidence="2">Interacts with coenzyme Q.</text>
</comment>
<dbReference type="Proteomes" id="UP000664521">
    <property type="component" value="Unassembled WGS sequence"/>
</dbReference>
<organism evidence="5 6">
    <name type="scientific">Heterodermia speciosa</name>
    <dbReference type="NCBI Taxonomy" id="116794"/>
    <lineage>
        <taxon>Eukaryota</taxon>
        <taxon>Fungi</taxon>
        <taxon>Dikarya</taxon>
        <taxon>Ascomycota</taxon>
        <taxon>Pezizomycotina</taxon>
        <taxon>Lecanoromycetes</taxon>
        <taxon>OSLEUM clade</taxon>
        <taxon>Lecanoromycetidae</taxon>
        <taxon>Caliciales</taxon>
        <taxon>Physciaceae</taxon>
        <taxon>Heterodermia</taxon>
    </lineage>
</organism>
<comment type="caution">
    <text evidence="5">The sequence shown here is derived from an EMBL/GenBank/DDBJ whole genome shotgun (WGS) entry which is preliminary data.</text>
</comment>
<dbReference type="InterPro" id="IPR005031">
    <property type="entry name" value="COQ10_START"/>
</dbReference>
<dbReference type="CDD" id="cd07813">
    <property type="entry name" value="COQ10p_like"/>
    <property type="match status" value="1"/>
</dbReference>
<dbReference type="GO" id="GO:0005739">
    <property type="term" value="C:mitochondrion"/>
    <property type="evidence" value="ECO:0007669"/>
    <property type="project" value="TreeGrafter"/>
</dbReference>
<evidence type="ECO:0000256" key="1">
    <source>
        <dbReference type="ARBA" id="ARBA00006885"/>
    </source>
</evidence>
<dbReference type="GO" id="GO:0045333">
    <property type="term" value="P:cellular respiration"/>
    <property type="evidence" value="ECO:0007669"/>
    <property type="project" value="InterPro"/>
</dbReference>
<dbReference type="AlphaFoldDB" id="A0A8H3EKM3"/>
<evidence type="ECO:0000256" key="3">
    <source>
        <dbReference type="ARBA" id="ARBA00024947"/>
    </source>
</evidence>
<dbReference type="Gene3D" id="3.30.530.20">
    <property type="match status" value="1"/>
</dbReference>